<name>A0A3S2MRT7_ORYJA</name>
<protein>
    <recommendedName>
        <fullName evidence="2">Ig-like domain-containing protein</fullName>
    </recommendedName>
</protein>
<dbReference type="Pfam" id="PF13927">
    <property type="entry name" value="Ig_3"/>
    <property type="match status" value="2"/>
</dbReference>
<dbReference type="OrthoDB" id="2431000at2759"/>
<dbReference type="GO" id="GO:0043025">
    <property type="term" value="C:neuronal cell body"/>
    <property type="evidence" value="ECO:0007669"/>
    <property type="project" value="TreeGrafter"/>
</dbReference>
<dbReference type="FunFam" id="2.60.40.10:FF:000260">
    <property type="entry name" value="Muscle, skeletal receptor tyrosine protein kinase"/>
    <property type="match status" value="1"/>
</dbReference>
<organism evidence="3 4">
    <name type="scientific">Oryzias javanicus</name>
    <name type="common">Javanese ricefish</name>
    <name type="synonym">Aplocheilus javanicus</name>
    <dbReference type="NCBI Taxonomy" id="123683"/>
    <lineage>
        <taxon>Eukaryota</taxon>
        <taxon>Metazoa</taxon>
        <taxon>Chordata</taxon>
        <taxon>Craniata</taxon>
        <taxon>Vertebrata</taxon>
        <taxon>Euteleostomi</taxon>
        <taxon>Actinopterygii</taxon>
        <taxon>Neopterygii</taxon>
        <taxon>Teleostei</taxon>
        <taxon>Neoteleostei</taxon>
        <taxon>Acanthomorphata</taxon>
        <taxon>Ovalentaria</taxon>
        <taxon>Atherinomorphae</taxon>
        <taxon>Beloniformes</taxon>
        <taxon>Adrianichthyidae</taxon>
        <taxon>Oryziinae</taxon>
        <taxon>Oryzias</taxon>
    </lineage>
</organism>
<gene>
    <name evidence="3" type="ORF">OJAV_G00118060</name>
</gene>
<feature type="chain" id="PRO_5018542557" description="Ig-like domain-containing protein" evidence="1">
    <location>
        <begin position="21"/>
        <end position="312"/>
    </location>
</feature>
<dbReference type="PANTHER" id="PTHR45080:SF21">
    <property type="entry name" value="INACTIVE TYROSINE-PROTEIN KINASE 7"/>
    <property type="match status" value="1"/>
</dbReference>
<dbReference type="SMART" id="SM00408">
    <property type="entry name" value="IGc2"/>
    <property type="match status" value="3"/>
</dbReference>
<reference evidence="3 4" key="2">
    <citation type="submission" date="2019-01" db="EMBL/GenBank/DDBJ databases">
        <title>A chromosome length genome reference of the Java medaka (oryzias javanicus).</title>
        <authorList>
            <person name="Herpin A."/>
            <person name="Takehana Y."/>
            <person name="Naruse K."/>
            <person name="Ansai S."/>
            <person name="Kawaguchi M."/>
        </authorList>
    </citation>
    <scope>NUCLEOTIDE SEQUENCE [LARGE SCALE GENOMIC DNA]</scope>
    <source>
        <strain evidence="3">RS831</strain>
        <tissue evidence="3">Whole body</tissue>
    </source>
</reference>
<dbReference type="PANTHER" id="PTHR45080">
    <property type="entry name" value="CONTACTIN 5"/>
    <property type="match status" value="1"/>
</dbReference>
<dbReference type="Gene3D" id="2.60.40.10">
    <property type="entry name" value="Immunoglobulins"/>
    <property type="match status" value="3"/>
</dbReference>
<feature type="domain" description="Ig-like" evidence="2">
    <location>
        <begin position="118"/>
        <end position="202"/>
    </location>
</feature>
<dbReference type="SMART" id="SM00409">
    <property type="entry name" value="IG"/>
    <property type="match status" value="3"/>
</dbReference>
<dbReference type="InterPro" id="IPR007110">
    <property type="entry name" value="Ig-like_dom"/>
</dbReference>
<dbReference type="Proteomes" id="UP000283210">
    <property type="component" value="Chromosome 12"/>
</dbReference>
<dbReference type="AlphaFoldDB" id="A0A3S2MRT7"/>
<dbReference type="InterPro" id="IPR036179">
    <property type="entry name" value="Ig-like_dom_sf"/>
</dbReference>
<dbReference type="GO" id="GO:0030424">
    <property type="term" value="C:axon"/>
    <property type="evidence" value="ECO:0007669"/>
    <property type="project" value="TreeGrafter"/>
</dbReference>
<dbReference type="InterPro" id="IPR013098">
    <property type="entry name" value="Ig_I-set"/>
</dbReference>
<reference evidence="3 4" key="1">
    <citation type="submission" date="2018-11" db="EMBL/GenBank/DDBJ databases">
        <authorList>
            <person name="Lopez-Roques C."/>
            <person name="Donnadieu C."/>
            <person name="Bouchez O."/>
            <person name="Klopp C."/>
            <person name="Cabau C."/>
            <person name="Zahm M."/>
        </authorList>
    </citation>
    <scope>NUCLEOTIDE SEQUENCE [LARGE SCALE GENOMIC DNA]</scope>
    <source>
        <strain evidence="3">RS831</strain>
        <tissue evidence="3">Whole body</tissue>
    </source>
</reference>
<dbReference type="InterPro" id="IPR003598">
    <property type="entry name" value="Ig_sub2"/>
</dbReference>
<dbReference type="InterPro" id="IPR050958">
    <property type="entry name" value="Cell_Adh-Cytoskel_Orgn"/>
</dbReference>
<proteinExistence type="predicted"/>
<dbReference type="InterPro" id="IPR013783">
    <property type="entry name" value="Ig-like_fold"/>
</dbReference>
<keyword evidence="1" id="KW-0732">Signal</keyword>
<feature type="domain" description="Ig-like" evidence="2">
    <location>
        <begin position="208"/>
        <end position="295"/>
    </location>
</feature>
<evidence type="ECO:0000313" key="4">
    <source>
        <dbReference type="Proteomes" id="UP000283210"/>
    </source>
</evidence>
<sequence>MKTLEQVLVRLLIWIPLGHSMQTAPRIITLLETVDVLLDHNATFICEVESRPPALITWTKNNHPIMYYDTRYLTREQGQMLVIPHVRESDNGEYCCLANNGIGEPAKSCGALQLKMKPQIKQQPRNLTLVITSKAVLPCFTLGNPKPEITWLKDNNPVKLSDSITILDSGALKIHNIQKEDAGQYRCVAKNSFGLALSKPVTIEVQAPARILRAPKEKRVPSGSQITLECNATGIPIPAITWLENGNTISGASVDETIVGDVILSVLRVTVVKHALYTCMASNRHSGGANTVKATAGVAVAGMADTAAFVCE</sequence>
<dbReference type="GO" id="GO:0050808">
    <property type="term" value="P:synapse organization"/>
    <property type="evidence" value="ECO:0007669"/>
    <property type="project" value="TreeGrafter"/>
</dbReference>
<dbReference type="InterPro" id="IPR003599">
    <property type="entry name" value="Ig_sub"/>
</dbReference>
<dbReference type="FunFam" id="2.60.40.10:FF:002466">
    <property type="entry name" value="Muscle, skeletal, receptor tyrosine kinase"/>
    <property type="match status" value="1"/>
</dbReference>
<dbReference type="EMBL" id="CM012448">
    <property type="protein sequence ID" value="RVE65604.1"/>
    <property type="molecule type" value="Genomic_DNA"/>
</dbReference>
<evidence type="ECO:0000256" key="1">
    <source>
        <dbReference type="SAM" id="SignalP"/>
    </source>
</evidence>
<dbReference type="GO" id="GO:0005886">
    <property type="term" value="C:plasma membrane"/>
    <property type="evidence" value="ECO:0007669"/>
    <property type="project" value="TreeGrafter"/>
</dbReference>
<feature type="signal peptide" evidence="1">
    <location>
        <begin position="1"/>
        <end position="20"/>
    </location>
</feature>
<accession>A0A3S2MRT7</accession>
<dbReference type="FunFam" id="2.60.40.10:FF:000322">
    <property type="entry name" value="Muscle, skeletal receptor tyrosine protein kinase"/>
    <property type="match status" value="1"/>
</dbReference>
<dbReference type="GO" id="GO:0008046">
    <property type="term" value="F:axon guidance receptor activity"/>
    <property type="evidence" value="ECO:0007669"/>
    <property type="project" value="TreeGrafter"/>
</dbReference>
<dbReference type="SUPFAM" id="SSF48726">
    <property type="entry name" value="Immunoglobulin"/>
    <property type="match status" value="3"/>
</dbReference>
<evidence type="ECO:0000313" key="3">
    <source>
        <dbReference type="EMBL" id="RVE65604.1"/>
    </source>
</evidence>
<dbReference type="Pfam" id="PF07679">
    <property type="entry name" value="I-set"/>
    <property type="match status" value="1"/>
</dbReference>
<evidence type="ECO:0000259" key="2">
    <source>
        <dbReference type="PROSITE" id="PS50835"/>
    </source>
</evidence>
<dbReference type="GO" id="GO:0007156">
    <property type="term" value="P:homophilic cell adhesion via plasma membrane adhesion molecules"/>
    <property type="evidence" value="ECO:0007669"/>
    <property type="project" value="TreeGrafter"/>
</dbReference>
<feature type="domain" description="Ig-like" evidence="2">
    <location>
        <begin position="25"/>
        <end position="101"/>
    </location>
</feature>
<dbReference type="PROSITE" id="PS50835">
    <property type="entry name" value="IG_LIKE"/>
    <property type="match status" value="3"/>
</dbReference>
<keyword evidence="4" id="KW-1185">Reference proteome</keyword>